<name>A0A0B0NGK3_GOSAR</name>
<dbReference type="Proteomes" id="UP000032142">
    <property type="component" value="Unassembled WGS sequence"/>
</dbReference>
<evidence type="ECO:0000313" key="2">
    <source>
        <dbReference type="Proteomes" id="UP000032142"/>
    </source>
</evidence>
<dbReference type="AlphaFoldDB" id="A0A0B0NGK3"/>
<dbReference type="EMBL" id="KN400075">
    <property type="protein sequence ID" value="KHG13693.1"/>
    <property type="molecule type" value="Genomic_DNA"/>
</dbReference>
<reference evidence="2" key="1">
    <citation type="submission" date="2014-09" db="EMBL/GenBank/DDBJ databases">
        <authorList>
            <person name="Mudge J."/>
            <person name="Ramaraj T."/>
            <person name="Lindquist I.E."/>
            <person name="Bharti A.K."/>
            <person name="Sundararajan A."/>
            <person name="Cameron C.T."/>
            <person name="Woodward J.E."/>
            <person name="May G.D."/>
            <person name="Brubaker C."/>
            <person name="Broadhvest J."/>
            <person name="Wilkins T.A."/>
        </authorList>
    </citation>
    <scope>NUCLEOTIDE SEQUENCE</scope>
    <source>
        <strain evidence="2">cv. AKA8401</strain>
    </source>
</reference>
<keyword evidence="2" id="KW-1185">Reference proteome</keyword>
<organism evidence="1 2">
    <name type="scientific">Gossypium arboreum</name>
    <name type="common">Tree cotton</name>
    <name type="synonym">Gossypium nanking</name>
    <dbReference type="NCBI Taxonomy" id="29729"/>
    <lineage>
        <taxon>Eukaryota</taxon>
        <taxon>Viridiplantae</taxon>
        <taxon>Streptophyta</taxon>
        <taxon>Embryophyta</taxon>
        <taxon>Tracheophyta</taxon>
        <taxon>Spermatophyta</taxon>
        <taxon>Magnoliopsida</taxon>
        <taxon>eudicotyledons</taxon>
        <taxon>Gunneridae</taxon>
        <taxon>Pentapetalae</taxon>
        <taxon>rosids</taxon>
        <taxon>malvids</taxon>
        <taxon>Malvales</taxon>
        <taxon>Malvaceae</taxon>
        <taxon>Malvoideae</taxon>
        <taxon>Gossypium</taxon>
    </lineage>
</organism>
<accession>A0A0B0NGK3</accession>
<proteinExistence type="predicted"/>
<evidence type="ECO:0000313" key="1">
    <source>
        <dbReference type="EMBL" id="KHG13693.1"/>
    </source>
</evidence>
<sequence>MALTCQTRYQVIIVRCMERMSVGHIVIPFELWYGVIEPTRGSVASRVMFLIRDWVPRGTSGGILLGNGSIASLSSFIPFGGIVETEGKASNNCPIYSGRRSVLR</sequence>
<gene>
    <name evidence="1" type="ORF">F383_03904</name>
</gene>
<protein>
    <submittedName>
        <fullName evidence="1">Plasminogen activator inhibitor 1</fullName>
    </submittedName>
</protein>